<evidence type="ECO:0000256" key="5">
    <source>
        <dbReference type="SAM" id="MobiDB-lite"/>
    </source>
</evidence>
<feature type="region of interest" description="Disordered" evidence="5">
    <location>
        <begin position="158"/>
        <end position="235"/>
    </location>
</feature>
<dbReference type="Proteomes" id="UP001499884">
    <property type="component" value="Unassembled WGS sequence"/>
</dbReference>
<evidence type="ECO:0000256" key="6">
    <source>
        <dbReference type="SAM" id="Phobius"/>
    </source>
</evidence>
<name>A0ABP7F4R3_9ACTN</name>
<comment type="caution">
    <text evidence="7">The sequence shown here is derived from an EMBL/GenBank/DDBJ whole genome shotgun (WGS) entry which is preliminary data.</text>
</comment>
<dbReference type="PANTHER" id="PTHR39157">
    <property type="entry name" value="INTEGRAL MEMBRANE PROTEIN-RELATED"/>
    <property type="match status" value="1"/>
</dbReference>
<feature type="region of interest" description="Disordered" evidence="5">
    <location>
        <begin position="1"/>
        <end position="21"/>
    </location>
</feature>
<evidence type="ECO:0000313" key="7">
    <source>
        <dbReference type="EMBL" id="GAA3729569.1"/>
    </source>
</evidence>
<organism evidence="7 8">
    <name type="scientific">Streptomyces tremellae</name>
    <dbReference type="NCBI Taxonomy" id="1124239"/>
    <lineage>
        <taxon>Bacteria</taxon>
        <taxon>Bacillati</taxon>
        <taxon>Actinomycetota</taxon>
        <taxon>Actinomycetes</taxon>
        <taxon>Kitasatosporales</taxon>
        <taxon>Streptomycetaceae</taxon>
        <taxon>Streptomyces</taxon>
    </lineage>
</organism>
<keyword evidence="3 6" id="KW-1133">Transmembrane helix</keyword>
<proteinExistence type="predicted"/>
<evidence type="ECO:0000256" key="1">
    <source>
        <dbReference type="ARBA" id="ARBA00004141"/>
    </source>
</evidence>
<feature type="compositionally biased region" description="Low complexity" evidence="5">
    <location>
        <begin position="510"/>
        <end position="519"/>
    </location>
</feature>
<feature type="region of interest" description="Disordered" evidence="5">
    <location>
        <begin position="452"/>
        <end position="614"/>
    </location>
</feature>
<reference evidence="8" key="1">
    <citation type="journal article" date="2019" name="Int. J. Syst. Evol. Microbiol.">
        <title>The Global Catalogue of Microorganisms (GCM) 10K type strain sequencing project: providing services to taxonomists for standard genome sequencing and annotation.</title>
        <authorList>
            <consortium name="The Broad Institute Genomics Platform"/>
            <consortium name="The Broad Institute Genome Sequencing Center for Infectious Disease"/>
            <person name="Wu L."/>
            <person name="Ma J."/>
        </authorList>
    </citation>
    <scope>NUCLEOTIDE SEQUENCE [LARGE SCALE GENOMIC DNA]</scope>
    <source>
        <strain evidence="8">JCM 30846</strain>
    </source>
</reference>
<evidence type="ECO:0000256" key="4">
    <source>
        <dbReference type="ARBA" id="ARBA00023136"/>
    </source>
</evidence>
<feature type="compositionally biased region" description="Low complexity" evidence="5">
    <location>
        <begin position="42"/>
        <end position="69"/>
    </location>
</feature>
<gene>
    <name evidence="7" type="ORF">GCM10023082_29190</name>
</gene>
<feature type="compositionally biased region" description="Gly residues" evidence="5">
    <location>
        <begin position="520"/>
        <end position="533"/>
    </location>
</feature>
<feature type="compositionally biased region" description="Low complexity" evidence="5">
    <location>
        <begin position="567"/>
        <end position="606"/>
    </location>
</feature>
<keyword evidence="2 6" id="KW-0812">Transmembrane</keyword>
<dbReference type="Pfam" id="PF07681">
    <property type="entry name" value="DoxX"/>
    <property type="match status" value="1"/>
</dbReference>
<evidence type="ECO:0000256" key="3">
    <source>
        <dbReference type="ARBA" id="ARBA00022989"/>
    </source>
</evidence>
<dbReference type="RefSeq" id="WP_345646378.1">
    <property type="nucleotide sequence ID" value="NZ_BAABEP010000016.1"/>
</dbReference>
<evidence type="ECO:0000313" key="8">
    <source>
        <dbReference type="Proteomes" id="UP001499884"/>
    </source>
</evidence>
<protein>
    <submittedName>
        <fullName evidence="7">DoxX family membrane protein</fullName>
    </submittedName>
</protein>
<feature type="transmembrane region" description="Helical" evidence="6">
    <location>
        <begin position="425"/>
        <end position="445"/>
    </location>
</feature>
<keyword evidence="8" id="KW-1185">Reference proteome</keyword>
<keyword evidence="4 6" id="KW-0472">Membrane</keyword>
<feature type="transmembrane region" description="Helical" evidence="6">
    <location>
        <begin position="375"/>
        <end position="394"/>
    </location>
</feature>
<comment type="subcellular location">
    <subcellularLocation>
        <location evidence="1">Membrane</location>
        <topology evidence="1">Multi-pass membrane protein</topology>
    </subcellularLocation>
</comment>
<dbReference type="InterPro" id="IPR032808">
    <property type="entry name" value="DoxX"/>
</dbReference>
<feature type="transmembrane region" description="Helical" evidence="6">
    <location>
        <begin position="321"/>
        <end position="343"/>
    </location>
</feature>
<dbReference type="PANTHER" id="PTHR39157:SF1">
    <property type="entry name" value="DOXX FAMILY PROTEIN"/>
    <property type="match status" value="1"/>
</dbReference>
<sequence length="614" mass="61507">MSVDTRTPRSGFDEQPPLSMLKVDSDPAQVIVNHASFRVKLATPSRPAPRRAAAQRAAAAGAGVADTARIPAVRDANTARRRAPVVWSGRSQPGDPAASGLLQAVRDSGAGTTALATPAVRGYDNGAYDTGSYDTGAYDAGATQVIPRVGVDQDATVQAPAAGGGRGPDAPLLPPMRQAVGAYDTPPRGAGYGDGDSDTYEGEAYADDPYDTSYGREDAYDLTPDDDDPEQTGARSRARAAAAEAAVRHAYFPGRRMNLGVVLLPLRVFLGLISVYAGMGKLCDPVYFDGGERGSMVKWLTSLHPWALAEPLRDFALAHPVGAGLSVAFLQIVAGVLTVLGLWQRVAASLGALLSAALLVTVSWKTVPAYDAPDIIYLAAWSPLIIAGAPVYSVDGKLAGDAWRKLGPRSSLLDLRRYVLRRGSVVASIVIGVTLLVGSVLGGAVRSSGVVTVPGPNHDPVNQLPGEPLPQNSASRTSAGTPGARAQGEDGTPTGEPSAGHSHTPTAGTQSAPGTPGASSGTGGGAGSSGTQGGAPTQSQGGGGQATSGTTEQQAPPAVGSQNVAPSTSGSASAGSSSSSSGGTSSSGGAESGDTSGGSSSSSSGGNPIGGLLG</sequence>
<feature type="transmembrane region" description="Helical" evidence="6">
    <location>
        <begin position="350"/>
        <end position="369"/>
    </location>
</feature>
<feature type="transmembrane region" description="Helical" evidence="6">
    <location>
        <begin position="258"/>
        <end position="279"/>
    </location>
</feature>
<feature type="region of interest" description="Disordered" evidence="5">
    <location>
        <begin position="42"/>
        <end position="138"/>
    </location>
</feature>
<dbReference type="EMBL" id="BAABEP010000016">
    <property type="protein sequence ID" value="GAA3729569.1"/>
    <property type="molecule type" value="Genomic_DNA"/>
</dbReference>
<feature type="compositionally biased region" description="Acidic residues" evidence="5">
    <location>
        <begin position="195"/>
        <end position="210"/>
    </location>
</feature>
<accession>A0ABP7F4R3</accession>
<feature type="compositionally biased region" description="Polar residues" evidence="5">
    <location>
        <begin position="470"/>
        <end position="480"/>
    </location>
</feature>
<evidence type="ECO:0000256" key="2">
    <source>
        <dbReference type="ARBA" id="ARBA00022692"/>
    </source>
</evidence>